<keyword evidence="2" id="KW-0813">Transport</keyword>
<dbReference type="PANTHER" id="PTHR43495">
    <property type="entry name" value="GABA PERMEASE"/>
    <property type="match status" value="1"/>
</dbReference>
<feature type="transmembrane region" description="Helical" evidence="8">
    <location>
        <begin position="369"/>
        <end position="387"/>
    </location>
</feature>
<evidence type="ECO:0000313" key="12">
    <source>
        <dbReference type="EMBL" id="KIU19396.1"/>
    </source>
</evidence>
<feature type="transmembrane region" description="Helical" evidence="8">
    <location>
        <begin position="433"/>
        <end position="449"/>
    </location>
</feature>
<feature type="transmembrane region" description="Helical" evidence="8">
    <location>
        <begin position="208"/>
        <end position="230"/>
    </location>
</feature>
<dbReference type="Gene3D" id="1.20.1740.10">
    <property type="entry name" value="Amino acid/polyamine transporter I"/>
    <property type="match status" value="1"/>
</dbReference>
<evidence type="ECO:0000256" key="2">
    <source>
        <dbReference type="ARBA" id="ARBA00022448"/>
    </source>
</evidence>
<dbReference type="GO" id="GO:0006865">
    <property type="term" value="P:amino acid transport"/>
    <property type="evidence" value="ECO:0007669"/>
    <property type="project" value="UniProtKB-KW"/>
</dbReference>
<feature type="transmembrane region" description="Helical" evidence="8">
    <location>
        <begin position="277"/>
        <end position="305"/>
    </location>
</feature>
<protein>
    <submittedName>
        <fullName evidence="13">Amino acid transporter</fullName>
    </submittedName>
    <submittedName>
        <fullName evidence="12">CycA_3 protein</fullName>
    </submittedName>
</protein>
<dbReference type="Proteomes" id="UP000244870">
    <property type="component" value="Chromosome"/>
</dbReference>
<feature type="transmembrane region" description="Helical" evidence="8">
    <location>
        <begin position="43"/>
        <end position="61"/>
    </location>
</feature>
<keyword evidence="5" id="KW-0029">Amino-acid transport</keyword>
<dbReference type="RefSeq" id="WP_043712300.1">
    <property type="nucleotide sequence ID" value="NZ_CABJFA010000007.1"/>
</dbReference>
<feature type="transmembrane region" description="Helical" evidence="8">
    <location>
        <begin position="20"/>
        <end position="37"/>
    </location>
</feature>
<evidence type="ECO:0000313" key="14">
    <source>
        <dbReference type="Proteomes" id="UP000032287"/>
    </source>
</evidence>
<evidence type="ECO:0000313" key="10">
    <source>
        <dbReference type="EMBL" id="AWF95161.1"/>
    </source>
</evidence>
<evidence type="ECO:0000256" key="1">
    <source>
        <dbReference type="ARBA" id="ARBA00004651"/>
    </source>
</evidence>
<dbReference type="EMBL" id="JWHU01000041">
    <property type="protein sequence ID" value="KIU19252.1"/>
    <property type="molecule type" value="Genomic_DNA"/>
</dbReference>
<dbReference type="Proteomes" id="UP000193588">
    <property type="component" value="Unassembled WGS sequence"/>
</dbReference>
<dbReference type="PATRIC" id="fig|137591.24.peg.2352"/>
<feature type="transmembrane region" description="Helical" evidence="8">
    <location>
        <begin position="161"/>
        <end position="179"/>
    </location>
</feature>
<dbReference type="InterPro" id="IPR004840">
    <property type="entry name" value="Amino_acid_permease_CS"/>
</dbReference>
<evidence type="ECO:0000256" key="6">
    <source>
        <dbReference type="ARBA" id="ARBA00022989"/>
    </source>
</evidence>
<reference evidence="13 16" key="2">
    <citation type="submission" date="2017-04" db="EMBL/GenBank/DDBJ databases">
        <title>The genome sequence of Weissella cibaria isolated from wild Drosophila.</title>
        <authorList>
            <person name="Ricks N.J."/>
            <person name="Carroll C."/>
            <person name="Walters A."/>
            <person name="Newell P.D."/>
            <person name="Chaston J.M."/>
        </authorList>
    </citation>
    <scope>NUCLEOTIDE SEQUENCE [LARGE SCALE GENOMIC DNA]</scope>
    <source>
        <strain evidence="13 16">DmW_103</strain>
    </source>
</reference>
<evidence type="ECO:0000256" key="3">
    <source>
        <dbReference type="ARBA" id="ARBA00022475"/>
    </source>
</evidence>
<evidence type="ECO:0000313" key="11">
    <source>
        <dbReference type="EMBL" id="KIU19252.1"/>
    </source>
</evidence>
<keyword evidence="7 8" id="KW-0472">Membrane</keyword>
<evidence type="ECO:0000256" key="5">
    <source>
        <dbReference type="ARBA" id="ARBA00022970"/>
    </source>
</evidence>
<evidence type="ECO:0000259" key="9">
    <source>
        <dbReference type="Pfam" id="PF00324"/>
    </source>
</evidence>
<dbReference type="AlphaFoldDB" id="A0A0D1LTJ2"/>
<evidence type="ECO:0000313" key="16">
    <source>
        <dbReference type="Proteomes" id="UP000193588"/>
    </source>
</evidence>
<evidence type="ECO:0000313" key="13">
    <source>
        <dbReference type="EMBL" id="OSP90582.1"/>
    </source>
</evidence>
<dbReference type="Proteomes" id="UP000032287">
    <property type="component" value="Unassembled WGS sequence"/>
</dbReference>
<dbReference type="Proteomes" id="UP000032289">
    <property type="component" value="Unassembled WGS sequence"/>
</dbReference>
<reference evidence="10 17" key="3">
    <citation type="submission" date="2017-04" db="EMBL/GenBank/DDBJ databases">
        <title>Weissella cibaria strain m2 complete genome.</title>
        <authorList>
            <person name="Pan Q."/>
            <person name="Tan M."/>
            <person name="Yao F."/>
            <person name="Su S."/>
        </authorList>
    </citation>
    <scope>NUCLEOTIDE SEQUENCE [LARGE SCALE GENOMIC DNA]</scope>
    <source>
        <strain evidence="10 17">M2</strain>
    </source>
</reference>
<comment type="subcellular location">
    <subcellularLocation>
        <location evidence="1">Cell membrane</location>
        <topology evidence="1">Multi-pass membrane protein</topology>
    </subcellularLocation>
</comment>
<proteinExistence type="predicted"/>
<keyword evidence="3" id="KW-1003">Cell membrane</keyword>
<dbReference type="eggNOG" id="COG1113">
    <property type="taxonomic scope" value="Bacteria"/>
</dbReference>
<dbReference type="Pfam" id="PF00324">
    <property type="entry name" value="AA_permease"/>
    <property type="match status" value="1"/>
</dbReference>
<dbReference type="InterPro" id="IPR004841">
    <property type="entry name" value="AA-permease/SLC12A_dom"/>
</dbReference>
<dbReference type="GO" id="GO:0055085">
    <property type="term" value="P:transmembrane transport"/>
    <property type="evidence" value="ECO:0007669"/>
    <property type="project" value="InterPro"/>
</dbReference>
<dbReference type="PIRSF" id="PIRSF006060">
    <property type="entry name" value="AA_transporter"/>
    <property type="match status" value="1"/>
</dbReference>
<accession>A0A0D1LTJ2</accession>
<feature type="domain" description="Amino acid permease/ SLC12A" evidence="9">
    <location>
        <begin position="19"/>
        <end position="431"/>
    </location>
</feature>
<sequence>MADKNTAPDSLQRGLSKRHVTMIAIGGTIGTGLFLGAGDSISLTGPSILFVYLLTGIFLYIMMRAIGELLYADPDNNSFVSFVSKYLGPGAGHFVGWSYWITLILPAMAELTAIGKYVQFWLPTVPAWLIEIVVMLLLVGVNLVAVKFFGEAEFWFSSIKIIAILGIIITGILMMITGFKTPGVHGGVVSFANITHHFQLFPNGGMNFMMAFPMVFFAFVGIEFVGLMSAETKNPREVMPKVINTVLFRILVFYVGALAIIMSIYDWHYLPADQSPFVFIFKLIGIDWAAALLNFVVLTAAMSALNTLIYSAGRDVYALALENTGKWQDYFKRLSTKAIPARAILFSAILIMLTPVINALPIFESAFNFFASATAAITLVIYSLIMIAHRKYRASADFIEDGFKMPFYKVASPLTLLFFLFIFGTLFLDKTDTIAALGGIAWTVGYGWYSHKKYGMKFN</sequence>
<keyword evidence="14" id="KW-1185">Reference proteome</keyword>
<feature type="transmembrane region" description="Helical" evidence="8">
    <location>
        <begin position="127"/>
        <end position="149"/>
    </location>
</feature>
<evidence type="ECO:0000256" key="7">
    <source>
        <dbReference type="ARBA" id="ARBA00023136"/>
    </source>
</evidence>
<dbReference type="PROSITE" id="PS00218">
    <property type="entry name" value="AMINO_ACID_PERMEASE_1"/>
    <property type="match status" value="1"/>
</dbReference>
<evidence type="ECO:0000256" key="8">
    <source>
        <dbReference type="SAM" id="Phobius"/>
    </source>
</evidence>
<evidence type="ECO:0000256" key="4">
    <source>
        <dbReference type="ARBA" id="ARBA00022692"/>
    </source>
</evidence>
<dbReference type="PANTHER" id="PTHR43495:SF2">
    <property type="entry name" value="D-SERINE_D-ALANINE_GLYCINE TRANSPORTER"/>
    <property type="match status" value="1"/>
</dbReference>
<organism evidence="12 15">
    <name type="scientific">Weissella cibaria</name>
    <dbReference type="NCBI Taxonomy" id="137591"/>
    <lineage>
        <taxon>Bacteria</taxon>
        <taxon>Bacillati</taxon>
        <taxon>Bacillota</taxon>
        <taxon>Bacilli</taxon>
        <taxon>Lactobacillales</taxon>
        <taxon>Lactobacillaceae</taxon>
        <taxon>Weissella</taxon>
    </lineage>
</organism>
<keyword evidence="6 8" id="KW-1133">Transmembrane helix</keyword>
<dbReference type="EMBL" id="JWHT01000082">
    <property type="protein sequence ID" value="KIU19396.1"/>
    <property type="molecule type" value="Genomic_DNA"/>
</dbReference>
<feature type="transmembrane region" description="Helical" evidence="8">
    <location>
        <begin position="407"/>
        <end position="427"/>
    </location>
</feature>
<dbReference type="GO" id="GO:0005886">
    <property type="term" value="C:plasma membrane"/>
    <property type="evidence" value="ECO:0007669"/>
    <property type="project" value="UniProtKB-SubCell"/>
</dbReference>
<dbReference type="EMBL" id="CP020928">
    <property type="protein sequence ID" value="AWF95161.1"/>
    <property type="molecule type" value="Genomic_DNA"/>
</dbReference>
<reference evidence="14 15" key="1">
    <citation type="journal article" date="2015" name="Microbiology (Mosc.)">
        <title>Genomics of the Weissella cibaria species with an examination of its metabolic traits.</title>
        <authorList>
            <person name="Lynch K.M."/>
            <person name="Lucid A."/>
            <person name="Arendt E.K."/>
            <person name="Sleator R.D."/>
            <person name="Lucey B."/>
            <person name="Coffey A."/>
        </authorList>
    </citation>
    <scope>NUCLEOTIDE SEQUENCE [LARGE SCALE GENOMIC DNA]</scope>
    <source>
        <strain evidence="12 15">AB3b</strain>
        <strain evidence="11 14">MG1</strain>
    </source>
</reference>
<evidence type="ECO:0000313" key="17">
    <source>
        <dbReference type="Proteomes" id="UP000244870"/>
    </source>
</evidence>
<dbReference type="EMBL" id="NDXJ01000001">
    <property type="protein sequence ID" value="OSP90582.1"/>
    <property type="molecule type" value="Genomic_DNA"/>
</dbReference>
<gene>
    <name evidence="12" type="primary">cycA_3</name>
    <name evidence="12" type="ORF">ab3b_02394</name>
    <name evidence="10" type="ORF">B6254_0754</name>
    <name evidence="13" type="ORF">B9D04_00295</name>
    <name evidence="11" type="ORF">QX99_02060</name>
</gene>
<dbReference type="FunFam" id="1.20.1740.10:FF:000001">
    <property type="entry name" value="Amino acid permease"/>
    <property type="match status" value="1"/>
</dbReference>
<dbReference type="OrthoDB" id="9780162at2"/>
<evidence type="ECO:0000313" key="15">
    <source>
        <dbReference type="Proteomes" id="UP000032289"/>
    </source>
</evidence>
<name>A0A0D1LTJ2_9LACO</name>
<feature type="transmembrane region" description="Helical" evidence="8">
    <location>
        <begin position="242"/>
        <end position="265"/>
    </location>
</feature>
<keyword evidence="4 8" id="KW-0812">Transmembrane</keyword>
<feature type="transmembrane region" description="Helical" evidence="8">
    <location>
        <begin position="343"/>
        <end position="363"/>
    </location>
</feature>